<dbReference type="GO" id="GO:0009288">
    <property type="term" value="C:bacterial-type flagellum"/>
    <property type="evidence" value="ECO:0007669"/>
    <property type="project" value="UniProtKB-SubCell"/>
</dbReference>
<feature type="domain" description="Flagellin N-terminal" evidence="5">
    <location>
        <begin position="3"/>
        <end position="122"/>
    </location>
</feature>
<name>A0AAU8A281_9BURK</name>
<dbReference type="Gene3D" id="1.20.1330.10">
    <property type="entry name" value="f41 fragment of flagellin, N-terminal domain"/>
    <property type="match status" value="1"/>
</dbReference>
<dbReference type="InterPro" id="IPR001492">
    <property type="entry name" value="Flagellin"/>
</dbReference>
<accession>A0AAU8A281</accession>
<comment type="similarity">
    <text evidence="3">Belongs to the bacterial flagellin family.</text>
</comment>
<evidence type="ECO:0000256" key="1">
    <source>
        <dbReference type="ARBA" id="ARBA00004365"/>
    </source>
</evidence>
<reference evidence="6" key="1">
    <citation type="submission" date="2022-06" db="EMBL/GenBank/DDBJ databases">
        <title>New Polynucleobacter species.</title>
        <authorList>
            <person name="Hahn M.W."/>
        </authorList>
    </citation>
    <scope>NUCLEOTIDE SEQUENCE</scope>
    <source>
        <strain evidence="6">UK-FUSCHL-C3</strain>
    </source>
</reference>
<comment type="subcellular location">
    <subcellularLocation>
        <location evidence="1">Bacterial flagellum</location>
    </subcellularLocation>
    <subcellularLocation>
        <location evidence="2">Secreted</location>
    </subcellularLocation>
</comment>
<evidence type="ECO:0000313" key="6">
    <source>
        <dbReference type="EMBL" id="XCC57268.1"/>
    </source>
</evidence>
<dbReference type="InterPro" id="IPR001029">
    <property type="entry name" value="Flagellin_N"/>
</dbReference>
<dbReference type="RefSeq" id="WP_353438297.1">
    <property type="nucleotide sequence ID" value="NZ_CP099959.1"/>
</dbReference>
<evidence type="ECO:0000256" key="3">
    <source>
        <dbReference type="ARBA" id="ARBA00005709"/>
    </source>
</evidence>
<dbReference type="PANTHER" id="PTHR42792:SF1">
    <property type="entry name" value="FLAGELLAR HOOK-ASSOCIATED PROTEIN 3"/>
    <property type="match status" value="1"/>
</dbReference>
<keyword evidence="4" id="KW-0975">Bacterial flagellum</keyword>
<dbReference type="EMBL" id="CP099959">
    <property type="protein sequence ID" value="XCC57268.1"/>
    <property type="molecule type" value="Genomic_DNA"/>
</dbReference>
<dbReference type="SUPFAM" id="SSF64518">
    <property type="entry name" value="Phase 1 flagellin"/>
    <property type="match status" value="1"/>
</dbReference>
<evidence type="ECO:0000256" key="2">
    <source>
        <dbReference type="ARBA" id="ARBA00004613"/>
    </source>
</evidence>
<dbReference type="GO" id="GO:0005576">
    <property type="term" value="C:extracellular region"/>
    <property type="evidence" value="ECO:0007669"/>
    <property type="project" value="UniProtKB-SubCell"/>
</dbReference>
<dbReference type="AlphaFoldDB" id="A0AAU8A281"/>
<organism evidence="6">
    <name type="scientific">Polynucleobacter sp. UK-FUSCHL-C3</name>
    <dbReference type="NCBI Taxonomy" id="2955208"/>
    <lineage>
        <taxon>Bacteria</taxon>
        <taxon>Pseudomonadati</taxon>
        <taxon>Pseudomonadota</taxon>
        <taxon>Betaproteobacteria</taxon>
        <taxon>Burkholderiales</taxon>
        <taxon>Burkholderiaceae</taxon>
        <taxon>Polynucleobacter</taxon>
    </lineage>
</organism>
<proteinExistence type="inferred from homology"/>
<evidence type="ECO:0000256" key="4">
    <source>
        <dbReference type="ARBA" id="ARBA00023143"/>
    </source>
</evidence>
<dbReference type="Pfam" id="PF00669">
    <property type="entry name" value="Flagellin_N"/>
    <property type="match status" value="1"/>
</dbReference>
<dbReference type="GO" id="GO:0005198">
    <property type="term" value="F:structural molecule activity"/>
    <property type="evidence" value="ECO:0007669"/>
    <property type="project" value="InterPro"/>
</dbReference>
<sequence length="285" mass="30663">MRVSSNQILEAGVQSMNNSLADAMEWQKKIGTGNNYSKASDNPYAVSRGVRLDFDIDRLEMYKTNQNYAASTHAIAQSQMGTIINEIVVIKQAFVQSKNGALNSTNFKALKIQAEQIRDTIKSQMTAKDATGNAIFPETINQVQIEPNVTVGSGVQFTDVFNGGTLADPTQSALYTKINDFVTYLDQLASGTALTNTASTVEAGLNDIFDRITTAQQRSGGIAAQVDISKMAMSKIGTEMAATASALLDTNLAEATAAYTRSQTLLNAAQAMFARLQQSSLFSKL</sequence>
<protein>
    <recommendedName>
        <fullName evidence="5">Flagellin N-terminal domain-containing protein</fullName>
    </recommendedName>
</protein>
<gene>
    <name evidence="6" type="ORF">NKE59_07160</name>
</gene>
<dbReference type="PANTHER" id="PTHR42792">
    <property type="entry name" value="FLAGELLIN"/>
    <property type="match status" value="1"/>
</dbReference>
<evidence type="ECO:0000259" key="5">
    <source>
        <dbReference type="Pfam" id="PF00669"/>
    </source>
</evidence>